<evidence type="ECO:0000256" key="5">
    <source>
        <dbReference type="ARBA" id="ARBA00022822"/>
    </source>
</evidence>
<keyword evidence="5 9" id="KW-0822">Tryptophan biosynthesis</keyword>
<evidence type="ECO:0000313" key="12">
    <source>
        <dbReference type="EMBL" id="CRZ33722.1"/>
    </source>
</evidence>
<comment type="pathway">
    <text evidence="1 9">Amino-acid biosynthesis; L-tryptophan biosynthesis; L-tryptophan from chorismate: step 2/5.</text>
</comment>
<feature type="binding site" evidence="9">
    <location>
        <begin position="89"/>
        <end position="92"/>
    </location>
    <ligand>
        <name>5-phospho-alpha-D-ribose 1-diphosphate</name>
        <dbReference type="ChEBI" id="CHEBI:58017"/>
    </ligand>
</feature>
<evidence type="ECO:0000256" key="3">
    <source>
        <dbReference type="ARBA" id="ARBA00022676"/>
    </source>
</evidence>
<feature type="binding site" evidence="9">
    <location>
        <position position="165"/>
    </location>
    <ligand>
        <name>anthranilate</name>
        <dbReference type="ChEBI" id="CHEBI:16567"/>
        <label>2</label>
    </ligand>
</feature>
<dbReference type="Pfam" id="PF02885">
    <property type="entry name" value="Glycos_trans_3N"/>
    <property type="match status" value="1"/>
</dbReference>
<dbReference type="InterPro" id="IPR000312">
    <property type="entry name" value="Glycosyl_Trfase_fam3"/>
</dbReference>
<dbReference type="RefSeq" id="WP_103201881.1">
    <property type="nucleotide sequence ID" value="NZ_CVTD020000008.1"/>
</dbReference>
<dbReference type="FunFam" id="3.40.1030.10:FF:000002">
    <property type="entry name" value="Anthranilate phosphoribosyltransferase"/>
    <property type="match status" value="1"/>
</dbReference>
<feature type="binding site" evidence="9">
    <location>
        <position position="79"/>
    </location>
    <ligand>
        <name>5-phospho-alpha-D-ribose 1-diphosphate</name>
        <dbReference type="ChEBI" id="CHEBI:58017"/>
    </ligand>
</feature>
<dbReference type="OrthoDB" id="9806430at2"/>
<dbReference type="Proteomes" id="UP000236497">
    <property type="component" value="Unassembled WGS sequence"/>
</dbReference>
<keyword evidence="9" id="KW-0479">Metal-binding</keyword>
<feature type="domain" description="Glycosyl transferase family 3 N-terminal" evidence="11">
    <location>
        <begin position="3"/>
        <end position="65"/>
    </location>
</feature>
<dbReference type="InterPro" id="IPR035902">
    <property type="entry name" value="Nuc_phospho_transferase"/>
</dbReference>
<dbReference type="PANTHER" id="PTHR43285">
    <property type="entry name" value="ANTHRANILATE PHOSPHORIBOSYLTRANSFERASE"/>
    <property type="match status" value="1"/>
</dbReference>
<dbReference type="PANTHER" id="PTHR43285:SF2">
    <property type="entry name" value="ANTHRANILATE PHOSPHORIBOSYLTRANSFERASE"/>
    <property type="match status" value="1"/>
</dbReference>
<dbReference type="Gene3D" id="3.40.1030.10">
    <property type="entry name" value="Nucleoside phosphorylase/phosphoribosyltransferase catalytic domain"/>
    <property type="match status" value="1"/>
</dbReference>
<dbReference type="GO" id="GO:0005829">
    <property type="term" value="C:cytosol"/>
    <property type="evidence" value="ECO:0007669"/>
    <property type="project" value="TreeGrafter"/>
</dbReference>
<comment type="subunit">
    <text evidence="9">Homodimer.</text>
</comment>
<evidence type="ECO:0000256" key="4">
    <source>
        <dbReference type="ARBA" id="ARBA00022679"/>
    </source>
</evidence>
<reference evidence="12 13" key="1">
    <citation type="submission" date="2015-06" db="EMBL/GenBank/DDBJ databases">
        <authorList>
            <person name="Wibberg Daniel"/>
        </authorList>
    </citation>
    <scope>NUCLEOTIDE SEQUENCE [LARGE SCALE GENOMIC DNA]</scope>
    <source>
        <strain evidence="12 13">T3/55T</strain>
    </source>
</reference>
<proteinExistence type="inferred from homology"/>
<keyword evidence="13" id="KW-1185">Reference proteome</keyword>
<dbReference type="Pfam" id="PF00591">
    <property type="entry name" value="Glycos_transf_3"/>
    <property type="match status" value="1"/>
</dbReference>
<dbReference type="GO" id="GO:0000287">
    <property type="term" value="F:magnesium ion binding"/>
    <property type="evidence" value="ECO:0007669"/>
    <property type="project" value="UniProtKB-UniRule"/>
</dbReference>
<dbReference type="GO" id="GO:0000162">
    <property type="term" value="P:L-tryptophan biosynthetic process"/>
    <property type="evidence" value="ECO:0007669"/>
    <property type="project" value="UniProtKB-UniRule"/>
</dbReference>
<dbReference type="NCBIfam" id="TIGR01245">
    <property type="entry name" value="trpD"/>
    <property type="match status" value="1"/>
</dbReference>
<keyword evidence="6 9" id="KW-0057">Aromatic amino acid biosynthesis</keyword>
<evidence type="ECO:0000256" key="8">
    <source>
        <dbReference type="ARBA" id="ARBA00061188"/>
    </source>
</evidence>
<gene>
    <name evidence="9 12" type="primary">trpD</name>
    <name evidence="12" type="ORF">HHT355_0517</name>
</gene>
<dbReference type="Gene3D" id="1.20.970.10">
    <property type="entry name" value="Transferase, Pyrimidine Nucleoside Phosphorylase, Chain C"/>
    <property type="match status" value="1"/>
</dbReference>
<comment type="cofactor">
    <cofactor evidence="9">
        <name>Mg(2+)</name>
        <dbReference type="ChEBI" id="CHEBI:18420"/>
    </cofactor>
    <text evidence="9">Binds 2 magnesium ions per monomer.</text>
</comment>
<evidence type="ECO:0000256" key="6">
    <source>
        <dbReference type="ARBA" id="ARBA00023141"/>
    </source>
</evidence>
<evidence type="ECO:0000313" key="13">
    <source>
        <dbReference type="Proteomes" id="UP000236497"/>
    </source>
</evidence>
<dbReference type="GO" id="GO:0004048">
    <property type="term" value="F:anthranilate phosphoribosyltransferase activity"/>
    <property type="evidence" value="ECO:0007669"/>
    <property type="project" value="UniProtKB-UniRule"/>
</dbReference>
<dbReference type="SUPFAM" id="SSF47648">
    <property type="entry name" value="Nucleoside phosphorylase/phosphoribosyltransferase N-terminal domain"/>
    <property type="match status" value="1"/>
</dbReference>
<evidence type="ECO:0000256" key="9">
    <source>
        <dbReference type="HAMAP-Rule" id="MF_00211"/>
    </source>
</evidence>
<comment type="similarity">
    <text evidence="8">In the C-terminal section; belongs to the anthranilate phosphoribosyltransferase family.</text>
</comment>
<feature type="binding site" evidence="9">
    <location>
        <position position="91"/>
    </location>
    <ligand>
        <name>Mg(2+)</name>
        <dbReference type="ChEBI" id="CHEBI:18420"/>
        <label>1</label>
    </ligand>
</feature>
<feature type="binding site" evidence="9">
    <location>
        <position position="110"/>
    </location>
    <ligand>
        <name>anthranilate</name>
        <dbReference type="ChEBI" id="CHEBI:16567"/>
        <label>1</label>
    </ligand>
</feature>
<dbReference type="EMBL" id="CVTD020000008">
    <property type="protein sequence ID" value="CRZ33722.1"/>
    <property type="molecule type" value="Genomic_DNA"/>
</dbReference>
<evidence type="ECO:0000256" key="2">
    <source>
        <dbReference type="ARBA" id="ARBA00022605"/>
    </source>
</evidence>
<feature type="binding site" evidence="9">
    <location>
        <position position="225"/>
    </location>
    <ligand>
        <name>Mg(2+)</name>
        <dbReference type="ChEBI" id="CHEBI:18420"/>
        <label>2</label>
    </ligand>
</feature>
<dbReference type="InterPro" id="IPR017459">
    <property type="entry name" value="Glycosyl_Trfase_fam3_N_dom"/>
</dbReference>
<keyword evidence="3 9" id="KW-0328">Glycosyltransferase</keyword>
<keyword evidence="2 9" id="KW-0028">Amino-acid biosynthesis</keyword>
<feature type="binding site" evidence="9">
    <location>
        <position position="119"/>
    </location>
    <ligand>
        <name>5-phospho-alpha-D-ribose 1-diphosphate</name>
        <dbReference type="ChEBI" id="CHEBI:58017"/>
    </ligand>
</feature>
<name>A0A0H5SE63_HERHM</name>
<accession>A0A0H5SE63</accession>
<dbReference type="UniPathway" id="UPA00035">
    <property type="reaction ID" value="UER00041"/>
</dbReference>
<dbReference type="SUPFAM" id="SSF52418">
    <property type="entry name" value="Nucleoside phosphorylase/phosphoribosyltransferase catalytic domain"/>
    <property type="match status" value="1"/>
</dbReference>
<evidence type="ECO:0000259" key="10">
    <source>
        <dbReference type="Pfam" id="PF00591"/>
    </source>
</evidence>
<feature type="binding site" evidence="9">
    <location>
        <begin position="82"/>
        <end position="83"/>
    </location>
    <ligand>
        <name>5-phospho-alpha-D-ribose 1-diphosphate</name>
        <dbReference type="ChEBI" id="CHEBI:58017"/>
    </ligand>
</feature>
<dbReference type="EC" id="2.4.2.18" evidence="9"/>
<dbReference type="HAMAP" id="MF_00211">
    <property type="entry name" value="TrpD"/>
    <property type="match status" value="1"/>
</dbReference>
<sequence>MIQEAIYQLINKNDLSFDMTKAVMNEIMEGKATNAQIAAFLTSIRMKGETIEEITACATVMREHGKTISHKKDVMDIVGTGGDEANTFNISTVSTFIISAAGIPVAKHGNRSVSSKCGSADVLEALGVKIDIPVEKSEEILDKIGICFMFAPLYHSSMKYAAPVRKELSVRTIFNILGPLASPAKAEYILLGVYDENLVAPMAKVLANLGVKRAMVVCGHDGLDEVTLTTKTTVCEVDHGKINSFFIDPRHFGFSYCQKEDLVGGDPKANAEIALRILKGEEKGPKRDIVLLNSGLCLYMAYNNITLRECIRMAAEIIDSGKALKQLEEFIQLSNE</sequence>
<feature type="binding site" evidence="9">
    <location>
        <position position="87"/>
    </location>
    <ligand>
        <name>5-phospho-alpha-D-ribose 1-diphosphate</name>
        <dbReference type="ChEBI" id="CHEBI:58017"/>
    </ligand>
</feature>
<comment type="catalytic activity">
    <reaction evidence="7 9">
        <text>N-(5-phospho-beta-D-ribosyl)anthranilate + diphosphate = 5-phospho-alpha-D-ribose 1-diphosphate + anthranilate</text>
        <dbReference type="Rhea" id="RHEA:11768"/>
        <dbReference type="ChEBI" id="CHEBI:16567"/>
        <dbReference type="ChEBI" id="CHEBI:18277"/>
        <dbReference type="ChEBI" id="CHEBI:33019"/>
        <dbReference type="ChEBI" id="CHEBI:58017"/>
        <dbReference type="EC" id="2.4.2.18"/>
    </reaction>
</comment>
<feature type="domain" description="Glycosyl transferase family 3" evidence="10">
    <location>
        <begin position="72"/>
        <end position="324"/>
    </location>
</feature>
<feature type="binding site" evidence="9">
    <location>
        <position position="79"/>
    </location>
    <ligand>
        <name>anthranilate</name>
        <dbReference type="ChEBI" id="CHEBI:16567"/>
        <label>1</label>
    </ligand>
</feature>
<evidence type="ECO:0000259" key="11">
    <source>
        <dbReference type="Pfam" id="PF02885"/>
    </source>
</evidence>
<comment type="similarity">
    <text evidence="9">Belongs to the anthranilate phosphoribosyltransferase family.</text>
</comment>
<dbReference type="InterPro" id="IPR036320">
    <property type="entry name" value="Glycosyl_Trfase_fam3_N_dom_sf"/>
</dbReference>
<evidence type="ECO:0000256" key="1">
    <source>
        <dbReference type="ARBA" id="ARBA00004907"/>
    </source>
</evidence>
<keyword evidence="4 9" id="KW-0808">Transferase</keyword>
<protein>
    <recommendedName>
        <fullName evidence="9">Anthranilate phosphoribosyltransferase</fullName>
        <ecNumber evidence="9">2.4.2.18</ecNumber>
    </recommendedName>
</protein>
<dbReference type="AlphaFoldDB" id="A0A0H5SE63"/>
<organism evidence="12 13">
    <name type="scientific">Herbinix hemicellulosilytica</name>
    <dbReference type="NCBI Taxonomy" id="1564487"/>
    <lineage>
        <taxon>Bacteria</taxon>
        <taxon>Bacillati</taxon>
        <taxon>Bacillota</taxon>
        <taxon>Clostridia</taxon>
        <taxon>Lachnospirales</taxon>
        <taxon>Lachnospiraceae</taxon>
        <taxon>Herbinix</taxon>
    </lineage>
</organism>
<comment type="caution">
    <text evidence="9">Lacks conserved residue(s) required for the propagation of feature annotation.</text>
</comment>
<comment type="function">
    <text evidence="9">Catalyzes the transfer of the phosphoribosyl group of 5-phosphorylribose-1-pyrophosphate (PRPP) to anthranilate to yield N-(5'-phosphoribosyl)-anthranilate (PRA).</text>
</comment>
<dbReference type="InterPro" id="IPR005940">
    <property type="entry name" value="Anthranilate_Pribosyl_Tfrase"/>
</dbReference>
<feature type="binding site" evidence="9">
    <location>
        <position position="224"/>
    </location>
    <ligand>
        <name>Mg(2+)</name>
        <dbReference type="ChEBI" id="CHEBI:18420"/>
        <label>2</label>
    </ligand>
</feature>
<evidence type="ECO:0000256" key="7">
    <source>
        <dbReference type="ARBA" id="ARBA00052328"/>
    </source>
</evidence>
<keyword evidence="9" id="KW-0460">Magnesium</keyword>
<feature type="binding site" evidence="9">
    <location>
        <position position="225"/>
    </location>
    <ligand>
        <name>Mg(2+)</name>
        <dbReference type="ChEBI" id="CHEBI:18420"/>
        <label>1</label>
    </ligand>
</feature>
<feature type="binding site" evidence="9">
    <location>
        <begin position="107"/>
        <end position="115"/>
    </location>
    <ligand>
        <name>5-phospho-alpha-D-ribose 1-diphosphate</name>
        <dbReference type="ChEBI" id="CHEBI:58017"/>
    </ligand>
</feature>